<proteinExistence type="predicted"/>
<sequence>MIKILHFMIILLWLVLFSLLGSNTDCSSLRLIRPHELRLHWSSTDFSPDSDYVFAIEETVHIGAAQH</sequence>
<evidence type="ECO:0008006" key="5">
    <source>
        <dbReference type="Google" id="ProtNLM"/>
    </source>
</evidence>
<evidence type="ECO:0000313" key="3">
    <source>
        <dbReference type="EMBL" id="KRY07498.1"/>
    </source>
</evidence>
<feature type="signal peptide" evidence="1">
    <location>
        <begin position="1"/>
        <end position="26"/>
    </location>
</feature>
<keyword evidence="4" id="KW-1185">Reference proteome</keyword>
<accession>A0A0V0Z5Z3</accession>
<dbReference type="AlphaFoldDB" id="A0A0V0Z5Z3"/>
<dbReference type="Proteomes" id="UP000054783">
    <property type="component" value="Unassembled WGS sequence"/>
</dbReference>
<gene>
    <name evidence="2" type="ORF">T12_12606</name>
    <name evidence="3" type="ORF">T12_15025</name>
</gene>
<feature type="chain" id="PRO_5007437809" description="Fibronectin type-III domain-containing protein" evidence="1">
    <location>
        <begin position="27"/>
        <end position="67"/>
    </location>
</feature>
<keyword evidence="1" id="KW-0732">Signal</keyword>
<comment type="caution">
    <text evidence="3">The sequence shown here is derived from an EMBL/GenBank/DDBJ whole genome shotgun (WGS) entry which is preliminary data.</text>
</comment>
<reference evidence="3 4" key="1">
    <citation type="submission" date="2015-01" db="EMBL/GenBank/DDBJ databases">
        <title>Evolution of Trichinella species and genotypes.</title>
        <authorList>
            <person name="Korhonen P.K."/>
            <person name="Edoardo P."/>
            <person name="Giuseppe L.R."/>
            <person name="Gasser R.B."/>
        </authorList>
    </citation>
    <scope>NUCLEOTIDE SEQUENCE [LARGE SCALE GENOMIC DNA]</scope>
    <source>
        <strain evidence="3">ISS2496</strain>
    </source>
</reference>
<evidence type="ECO:0000256" key="1">
    <source>
        <dbReference type="SAM" id="SignalP"/>
    </source>
</evidence>
<dbReference type="EMBL" id="JYDQ01000451">
    <property type="protein sequence ID" value="KRY07498.1"/>
    <property type="molecule type" value="Genomic_DNA"/>
</dbReference>
<evidence type="ECO:0000313" key="2">
    <source>
        <dbReference type="EMBL" id="KRY07460.1"/>
    </source>
</evidence>
<name>A0A0V0Z5Z3_9BILA</name>
<organism evidence="3 4">
    <name type="scientific">Trichinella patagoniensis</name>
    <dbReference type="NCBI Taxonomy" id="990121"/>
    <lineage>
        <taxon>Eukaryota</taxon>
        <taxon>Metazoa</taxon>
        <taxon>Ecdysozoa</taxon>
        <taxon>Nematoda</taxon>
        <taxon>Enoplea</taxon>
        <taxon>Dorylaimia</taxon>
        <taxon>Trichinellida</taxon>
        <taxon>Trichinellidae</taxon>
        <taxon>Trichinella</taxon>
    </lineage>
</organism>
<evidence type="ECO:0000313" key="4">
    <source>
        <dbReference type="Proteomes" id="UP000054783"/>
    </source>
</evidence>
<protein>
    <recommendedName>
        <fullName evidence="5">Fibronectin type-III domain-containing protein</fullName>
    </recommendedName>
</protein>
<dbReference type="EMBL" id="JYDQ01000457">
    <property type="protein sequence ID" value="KRY07460.1"/>
    <property type="molecule type" value="Genomic_DNA"/>
</dbReference>